<feature type="compositionally biased region" description="Low complexity" evidence="1">
    <location>
        <begin position="41"/>
        <end position="52"/>
    </location>
</feature>
<proteinExistence type="predicted"/>
<accession>A0AA40G1D9</accession>
<gene>
    <name evidence="2" type="ORF">K0M31_020402</name>
</gene>
<dbReference type="Proteomes" id="UP001177670">
    <property type="component" value="Unassembled WGS sequence"/>
</dbReference>
<sequence>MARRVERGKRRDRRTRPLAASWDGYLLSVTVPSPPAAARDTTTALSVSATASKHPDDDDADRCVTINRVAPSFREPTDTAAGDFTGDFPARPEKNCH</sequence>
<evidence type="ECO:0000313" key="2">
    <source>
        <dbReference type="EMBL" id="KAK1129274.1"/>
    </source>
</evidence>
<dbReference type="AlphaFoldDB" id="A0AA40G1D9"/>
<evidence type="ECO:0000313" key="3">
    <source>
        <dbReference type="Proteomes" id="UP001177670"/>
    </source>
</evidence>
<organism evidence="2 3">
    <name type="scientific">Melipona bicolor</name>
    <dbReference type="NCBI Taxonomy" id="60889"/>
    <lineage>
        <taxon>Eukaryota</taxon>
        <taxon>Metazoa</taxon>
        <taxon>Ecdysozoa</taxon>
        <taxon>Arthropoda</taxon>
        <taxon>Hexapoda</taxon>
        <taxon>Insecta</taxon>
        <taxon>Pterygota</taxon>
        <taxon>Neoptera</taxon>
        <taxon>Endopterygota</taxon>
        <taxon>Hymenoptera</taxon>
        <taxon>Apocrita</taxon>
        <taxon>Aculeata</taxon>
        <taxon>Apoidea</taxon>
        <taxon>Anthophila</taxon>
        <taxon>Apidae</taxon>
        <taxon>Melipona</taxon>
    </lineage>
</organism>
<reference evidence="2" key="1">
    <citation type="submission" date="2021-10" db="EMBL/GenBank/DDBJ databases">
        <title>Melipona bicolor Genome sequencing and assembly.</title>
        <authorList>
            <person name="Araujo N.S."/>
            <person name="Arias M.C."/>
        </authorList>
    </citation>
    <scope>NUCLEOTIDE SEQUENCE</scope>
    <source>
        <strain evidence="2">USP_2M_L1-L4_2017</strain>
        <tissue evidence="2">Whole body</tissue>
    </source>
</reference>
<evidence type="ECO:0000256" key="1">
    <source>
        <dbReference type="SAM" id="MobiDB-lite"/>
    </source>
</evidence>
<feature type="region of interest" description="Disordered" evidence="1">
    <location>
        <begin position="33"/>
        <end position="60"/>
    </location>
</feature>
<keyword evidence="3" id="KW-1185">Reference proteome</keyword>
<protein>
    <submittedName>
        <fullName evidence="2">Uncharacterized protein</fullName>
    </submittedName>
</protein>
<name>A0AA40G1D9_9HYME</name>
<dbReference type="EMBL" id="JAHYIQ010000009">
    <property type="protein sequence ID" value="KAK1129274.1"/>
    <property type="molecule type" value="Genomic_DNA"/>
</dbReference>
<feature type="region of interest" description="Disordered" evidence="1">
    <location>
        <begin position="74"/>
        <end position="97"/>
    </location>
</feature>
<comment type="caution">
    <text evidence="2">The sequence shown here is derived from an EMBL/GenBank/DDBJ whole genome shotgun (WGS) entry which is preliminary data.</text>
</comment>